<dbReference type="OrthoDB" id="4243861at2759"/>
<dbReference type="PhylomeDB" id="A0A0A2KH42"/>
<sequence length="169" mass="19510">MNDYKQQSREHIMSQIPNTIQNFLQTFDSTAIRILGDTPNSILDSEDYLGSIRVFVSTVESALRRFRPDIQTKFLAVNIYPGRHSYFVLDLNNVGYNYETAHDDMRPISVYVLRLSTKKPTIISRQEVLDRTIATTLAKMHNGHGYEPLPLVDDYNHIVQYCNPRSLQS</sequence>
<reference evidence="1 2" key="1">
    <citation type="journal article" date="2015" name="Mol. Plant Microbe Interact.">
        <title>Genome, transcriptome, and functional analyses of Penicillium expansum provide new insights into secondary metabolism and pathogenicity.</title>
        <authorList>
            <person name="Ballester A.R."/>
            <person name="Marcet-Houben M."/>
            <person name="Levin E."/>
            <person name="Sela N."/>
            <person name="Selma-Lazaro C."/>
            <person name="Carmona L."/>
            <person name="Wisniewski M."/>
            <person name="Droby S."/>
            <person name="Gonzalez-Candelas L."/>
            <person name="Gabaldon T."/>
        </authorList>
    </citation>
    <scope>NUCLEOTIDE SEQUENCE [LARGE SCALE GENOMIC DNA]</scope>
    <source>
        <strain evidence="1 2">PHI-1</strain>
    </source>
</reference>
<dbReference type="STRING" id="40296.A0A0A2KH42"/>
<organism evidence="1 2">
    <name type="scientific">Penicillium italicum</name>
    <name type="common">Blue mold</name>
    <dbReference type="NCBI Taxonomy" id="40296"/>
    <lineage>
        <taxon>Eukaryota</taxon>
        <taxon>Fungi</taxon>
        <taxon>Dikarya</taxon>
        <taxon>Ascomycota</taxon>
        <taxon>Pezizomycotina</taxon>
        <taxon>Eurotiomycetes</taxon>
        <taxon>Eurotiomycetidae</taxon>
        <taxon>Eurotiales</taxon>
        <taxon>Aspergillaceae</taxon>
        <taxon>Penicillium</taxon>
    </lineage>
</organism>
<keyword evidence="2" id="KW-1185">Reference proteome</keyword>
<gene>
    <name evidence="1" type="ORF">PITC_020430</name>
</gene>
<evidence type="ECO:0000313" key="1">
    <source>
        <dbReference type="EMBL" id="KGO67137.1"/>
    </source>
</evidence>
<accession>A0A0A2KH42</accession>
<name>A0A0A2KH42_PENIT</name>
<dbReference type="Proteomes" id="UP000030104">
    <property type="component" value="Unassembled WGS sequence"/>
</dbReference>
<dbReference type="HOGENOM" id="CLU_1587071_0_0_1"/>
<comment type="caution">
    <text evidence="1">The sequence shown here is derived from an EMBL/GenBank/DDBJ whole genome shotgun (WGS) entry which is preliminary data.</text>
</comment>
<dbReference type="EMBL" id="JQGA01001317">
    <property type="protein sequence ID" value="KGO67137.1"/>
    <property type="molecule type" value="Genomic_DNA"/>
</dbReference>
<evidence type="ECO:0000313" key="2">
    <source>
        <dbReference type="Proteomes" id="UP000030104"/>
    </source>
</evidence>
<dbReference type="AlphaFoldDB" id="A0A0A2KH42"/>
<protein>
    <submittedName>
        <fullName evidence="1">Uncharacterized protein</fullName>
    </submittedName>
</protein>
<proteinExistence type="predicted"/>
<dbReference type="OMA" id="QTAHECK"/>